<dbReference type="GeneID" id="66163573"/>
<dbReference type="AlphaFoldDB" id="A0A8D5U7M2"/>
<dbReference type="PANTHER" id="PTHR38011:SF7">
    <property type="entry name" value="2,5-DIAMINO-6-RIBOSYLAMINO-4(3H)-PYRIMIDINONE 5'-PHOSPHATE REDUCTASE"/>
    <property type="match status" value="1"/>
</dbReference>
<sequence length="217" mass="24431">MKNRPYIIIFATITIDGRLASKDKFSQLSCPSDKRRQHILRSEVDAILVGAETVRVDNPKLTVKYAKGKNPIRVIISKSLNLNLDSNLFNVPPPTIIYTSRSNLKEPEKKKVIDAINTRGVEIRYLDELLMCNIMTDIYLNKGVKKIMVEGGGTTIWNLIKESCYDEIRVTISPRIFGNGISFANGEGFMGIDAPKLKLIDAKLCECGEEVHLIYKK</sequence>
<dbReference type="EMBL" id="AP024597">
    <property type="protein sequence ID" value="BCU70550.1"/>
    <property type="molecule type" value="Genomic_DNA"/>
</dbReference>
<evidence type="ECO:0000256" key="1">
    <source>
        <dbReference type="ARBA" id="ARBA00005104"/>
    </source>
</evidence>
<evidence type="ECO:0000256" key="5">
    <source>
        <dbReference type="ARBA" id="ARBA00023002"/>
    </source>
</evidence>
<reference evidence="10 11" key="1">
    <citation type="submission" date="2021-04" db="EMBL/GenBank/DDBJ databases">
        <title>Complete genome sequence of Stygiolobus sp. KN-1.</title>
        <authorList>
            <person name="Nakamura K."/>
            <person name="Sakai H."/>
            <person name="Kurosawa N."/>
        </authorList>
    </citation>
    <scope>NUCLEOTIDE SEQUENCE [LARGE SCALE GENOMIC DNA]</scope>
    <source>
        <strain evidence="10 11">KN-1</strain>
    </source>
</reference>
<dbReference type="InterPro" id="IPR002734">
    <property type="entry name" value="RibDG_C"/>
</dbReference>
<comment type="catalytic activity">
    <reaction evidence="7">
        <text>2,5-diamino-6-(1-D-ribitylamino)pyrimidin-4(3H)-one 5'-phosphate + NADP(+) = 2,5-diamino-6-(1-D-ribosylamino)pyrimidin-4(3H)-one 5'-phosphate + NADPH + H(+)</text>
        <dbReference type="Rhea" id="RHEA:27278"/>
        <dbReference type="ChEBI" id="CHEBI:15378"/>
        <dbReference type="ChEBI" id="CHEBI:57783"/>
        <dbReference type="ChEBI" id="CHEBI:58349"/>
        <dbReference type="ChEBI" id="CHEBI:58890"/>
        <dbReference type="ChEBI" id="CHEBI:59545"/>
        <dbReference type="EC" id="1.1.1.302"/>
    </reaction>
</comment>
<gene>
    <name evidence="10" type="ORF">KN1_18470</name>
</gene>
<evidence type="ECO:0000256" key="2">
    <source>
        <dbReference type="ARBA" id="ARBA00009723"/>
    </source>
</evidence>
<dbReference type="InterPro" id="IPR006401">
    <property type="entry name" value="Rib_reduct_arc"/>
</dbReference>
<dbReference type="GO" id="GO:0008703">
    <property type="term" value="F:5-amino-6-(5-phosphoribosylamino)uracil reductase activity"/>
    <property type="evidence" value="ECO:0007669"/>
    <property type="project" value="InterPro"/>
</dbReference>
<organism evidence="10 11">
    <name type="scientific">Stygiolobus caldivivus</name>
    <dbReference type="NCBI Taxonomy" id="2824673"/>
    <lineage>
        <taxon>Archaea</taxon>
        <taxon>Thermoproteota</taxon>
        <taxon>Thermoprotei</taxon>
        <taxon>Sulfolobales</taxon>
        <taxon>Sulfolobaceae</taxon>
        <taxon>Stygiolobus</taxon>
    </lineage>
</organism>
<evidence type="ECO:0000259" key="9">
    <source>
        <dbReference type="Pfam" id="PF01872"/>
    </source>
</evidence>
<keyword evidence="4" id="KW-0521">NADP</keyword>
<proteinExistence type="inferred from homology"/>
<evidence type="ECO:0000256" key="4">
    <source>
        <dbReference type="ARBA" id="ARBA00022857"/>
    </source>
</evidence>
<evidence type="ECO:0000256" key="8">
    <source>
        <dbReference type="NCBIfam" id="TIGR01508"/>
    </source>
</evidence>
<evidence type="ECO:0000313" key="11">
    <source>
        <dbReference type="Proteomes" id="UP000825123"/>
    </source>
</evidence>
<dbReference type="RefSeq" id="WP_221287251.1">
    <property type="nucleotide sequence ID" value="NZ_AP024597.1"/>
</dbReference>
<dbReference type="InterPro" id="IPR024072">
    <property type="entry name" value="DHFR-like_dom_sf"/>
</dbReference>
<feature type="domain" description="Bacterial bifunctional deaminase-reductase C-terminal" evidence="9">
    <location>
        <begin position="5"/>
        <end position="213"/>
    </location>
</feature>
<comment type="pathway">
    <text evidence="1">Cofactor biosynthesis; riboflavin biosynthesis.</text>
</comment>
<name>A0A8D5U7M2_9CREN</name>
<comment type="catalytic activity">
    <reaction evidence="6">
        <text>2,5-diamino-6-(1-D-ribitylamino)pyrimidin-4(3H)-one 5'-phosphate + NAD(+) = 2,5-diamino-6-(1-D-ribosylamino)pyrimidin-4(3H)-one 5'-phosphate + NADH + H(+)</text>
        <dbReference type="Rhea" id="RHEA:27274"/>
        <dbReference type="ChEBI" id="CHEBI:15378"/>
        <dbReference type="ChEBI" id="CHEBI:57540"/>
        <dbReference type="ChEBI" id="CHEBI:57945"/>
        <dbReference type="ChEBI" id="CHEBI:58890"/>
        <dbReference type="ChEBI" id="CHEBI:59545"/>
        <dbReference type="EC" id="1.1.1.302"/>
    </reaction>
</comment>
<dbReference type="KEGG" id="csty:KN1_18470"/>
<evidence type="ECO:0000256" key="6">
    <source>
        <dbReference type="ARBA" id="ARBA00047550"/>
    </source>
</evidence>
<dbReference type="Gene3D" id="3.40.430.10">
    <property type="entry name" value="Dihydrofolate Reductase, subunit A"/>
    <property type="match status" value="1"/>
</dbReference>
<keyword evidence="5" id="KW-0560">Oxidoreductase</keyword>
<dbReference type="Proteomes" id="UP000825123">
    <property type="component" value="Chromosome"/>
</dbReference>
<dbReference type="SUPFAM" id="SSF53597">
    <property type="entry name" value="Dihydrofolate reductase-like"/>
    <property type="match status" value="1"/>
</dbReference>
<dbReference type="PANTHER" id="PTHR38011">
    <property type="entry name" value="DIHYDROFOLATE REDUCTASE FAMILY PROTEIN (AFU_ORTHOLOGUE AFUA_8G06820)"/>
    <property type="match status" value="1"/>
</dbReference>
<keyword evidence="3" id="KW-0686">Riboflavin biosynthesis</keyword>
<evidence type="ECO:0000256" key="7">
    <source>
        <dbReference type="ARBA" id="ARBA00049020"/>
    </source>
</evidence>
<dbReference type="InterPro" id="IPR050765">
    <property type="entry name" value="Riboflavin_Biosynth_HTPR"/>
</dbReference>
<keyword evidence="11" id="KW-1185">Reference proteome</keyword>
<evidence type="ECO:0000313" key="10">
    <source>
        <dbReference type="EMBL" id="BCU70550.1"/>
    </source>
</evidence>
<evidence type="ECO:0000256" key="3">
    <source>
        <dbReference type="ARBA" id="ARBA00022619"/>
    </source>
</evidence>
<dbReference type="EC" id="1.1.1.302" evidence="8"/>
<dbReference type="GO" id="GO:0009231">
    <property type="term" value="P:riboflavin biosynthetic process"/>
    <property type="evidence" value="ECO:0007669"/>
    <property type="project" value="UniProtKB-KW"/>
</dbReference>
<protein>
    <recommendedName>
        <fullName evidence="8">2,5-diamino-6-(ribosylamino)-4(3H)-pyrimidinone 5'-phosphate reductase</fullName>
        <ecNumber evidence="8">1.1.1.302</ecNumber>
    </recommendedName>
</protein>
<accession>A0A8D5U7M2</accession>
<dbReference type="Pfam" id="PF01872">
    <property type="entry name" value="RibD_C"/>
    <property type="match status" value="1"/>
</dbReference>
<comment type="similarity">
    <text evidence="2">Belongs to the HTP reductase family.</text>
</comment>
<dbReference type="NCBIfam" id="TIGR01508">
    <property type="entry name" value="rib_reduct_arch"/>
    <property type="match status" value="1"/>
</dbReference>